<evidence type="ECO:0000256" key="2">
    <source>
        <dbReference type="SAM" id="MobiDB-lite"/>
    </source>
</evidence>
<sequence length="232" mass="24754">MVLSLFIVFFVGDRHCPNQGHRKWGRAGEGRGTGMGRPHLRPARAQHPSPAAGVGSERGLAGPRLPLPVVNEPLLASPNLLRTKPPCNGVFFFFLLFISASPARSDLDVLSRTAMVGPPSAAIGDWVDSSSSFSPPPFPHCSFTKVTCDAGSWVVSLNITSVGLLGYIPPEIGLLRDLVNLTLTTDNLTGTLPPELGSPTSLRFLNLSGIFPSKVLRAITQLKELHLGNDTS</sequence>
<proteinExistence type="predicted"/>
<evidence type="ECO:0000256" key="1">
    <source>
        <dbReference type="ARBA" id="ARBA00022729"/>
    </source>
</evidence>
<protein>
    <recommendedName>
        <fullName evidence="4">Leucine-rich repeat-containing N-terminal plant-type domain-containing protein</fullName>
    </recommendedName>
</protein>
<dbReference type="AlphaFoldDB" id="A0A059CCN0"/>
<dbReference type="PANTHER" id="PTHR47988">
    <property type="entry name" value="SOMATIC EMBRYOGENESIS RECEPTOR KINASE 1"/>
    <property type="match status" value="1"/>
</dbReference>
<reference evidence="3" key="1">
    <citation type="submission" date="2013-07" db="EMBL/GenBank/DDBJ databases">
        <title>The genome of Eucalyptus grandis.</title>
        <authorList>
            <person name="Schmutz J."/>
            <person name="Hayes R."/>
            <person name="Myburg A."/>
            <person name="Tuskan G."/>
            <person name="Grattapaglia D."/>
            <person name="Rokhsar D.S."/>
        </authorList>
    </citation>
    <scope>NUCLEOTIDE SEQUENCE</scope>
    <source>
        <tissue evidence="3">Leaf extractions</tissue>
    </source>
</reference>
<dbReference type="InParanoid" id="A0A059CCN0"/>
<dbReference type="InterPro" id="IPR032675">
    <property type="entry name" value="LRR_dom_sf"/>
</dbReference>
<name>A0A059CCN0_EUCGR</name>
<dbReference type="SUPFAM" id="SSF52058">
    <property type="entry name" value="L domain-like"/>
    <property type="match status" value="1"/>
</dbReference>
<keyword evidence="1" id="KW-0732">Signal</keyword>
<evidence type="ECO:0008006" key="4">
    <source>
        <dbReference type="Google" id="ProtNLM"/>
    </source>
</evidence>
<evidence type="ECO:0000313" key="3">
    <source>
        <dbReference type="EMBL" id="KCW76132.1"/>
    </source>
</evidence>
<dbReference type="Gramene" id="KCW76132">
    <property type="protein sequence ID" value="KCW76132"/>
    <property type="gene ID" value="EUGRSUZ_D00508"/>
</dbReference>
<gene>
    <name evidence="3" type="ORF">EUGRSUZ_D00508</name>
</gene>
<feature type="region of interest" description="Disordered" evidence="2">
    <location>
        <begin position="20"/>
        <end position="57"/>
    </location>
</feature>
<accession>A0A059CCN0</accession>
<dbReference type="EMBL" id="KK198756">
    <property type="protein sequence ID" value="KCW76132.1"/>
    <property type="molecule type" value="Genomic_DNA"/>
</dbReference>
<organism evidence="3">
    <name type="scientific">Eucalyptus grandis</name>
    <name type="common">Flooded gum</name>
    <dbReference type="NCBI Taxonomy" id="71139"/>
    <lineage>
        <taxon>Eukaryota</taxon>
        <taxon>Viridiplantae</taxon>
        <taxon>Streptophyta</taxon>
        <taxon>Embryophyta</taxon>
        <taxon>Tracheophyta</taxon>
        <taxon>Spermatophyta</taxon>
        <taxon>Magnoliopsida</taxon>
        <taxon>eudicotyledons</taxon>
        <taxon>Gunneridae</taxon>
        <taxon>Pentapetalae</taxon>
        <taxon>rosids</taxon>
        <taxon>malvids</taxon>
        <taxon>Myrtales</taxon>
        <taxon>Myrtaceae</taxon>
        <taxon>Myrtoideae</taxon>
        <taxon>Eucalypteae</taxon>
        <taxon>Eucalyptus</taxon>
    </lineage>
</organism>
<dbReference type="Gene3D" id="3.80.10.10">
    <property type="entry name" value="Ribonuclease Inhibitor"/>
    <property type="match status" value="1"/>
</dbReference>